<feature type="region of interest" description="Disordered" evidence="1">
    <location>
        <begin position="332"/>
        <end position="353"/>
    </location>
</feature>
<organism evidence="4 5">
    <name type="scientific">Lymnaea stagnalis</name>
    <name type="common">Great pond snail</name>
    <name type="synonym">Helix stagnalis</name>
    <dbReference type="NCBI Taxonomy" id="6523"/>
    <lineage>
        <taxon>Eukaryota</taxon>
        <taxon>Metazoa</taxon>
        <taxon>Spiralia</taxon>
        <taxon>Lophotrochozoa</taxon>
        <taxon>Mollusca</taxon>
        <taxon>Gastropoda</taxon>
        <taxon>Heterobranchia</taxon>
        <taxon>Euthyneura</taxon>
        <taxon>Panpulmonata</taxon>
        <taxon>Hygrophila</taxon>
        <taxon>Lymnaeoidea</taxon>
        <taxon>Lymnaeidae</taxon>
        <taxon>Lymnaea</taxon>
    </lineage>
</organism>
<comment type="caution">
    <text evidence="4">The sequence shown here is derived from an EMBL/GenBank/DDBJ whole genome shotgun (WGS) entry which is preliminary data.</text>
</comment>
<accession>A0AAV2IFN7</accession>
<name>A0AAV2IFN7_LYMST</name>
<sequence length="501" mass="56963">MDGFIIIMFIGVCCGQTIILNEYKPVDSETCENGFVYKSILNYTGDESVKDVYFEIKKVNDTEWKTICHFNILKDCDTTGNCKCNKKEGNIIEIDIHINANSSLNGASIRGKTIVFGKDPLASEVRKIPDIFKAGSKFGQLFINDKNIPLNMDICIQEVNKSVLMIHFKCEVLPCFIELSFNDSTEIRRENNVATFNKTYDFASNLILTIKYAECKVDDHYNSFSCLIKRGEYFGNSDTSKSNVNNNKSTVIAVTIVLSVAGAIAAAVIIFFLRRKRSRQRDLNNKNDAVSLEWTENGVKCALEPMEKNYKELATEKLDEPESCALLYRKKQDFGPQPPKRKIDERGEDNHRKYSPARFDNEICLEKIIRLDFEMFVIPCNVLSVFHKYDVNVLTERDISKVRAATHMLGDHEGAASLLSCLVVYKDWFPCLLKVLRDPEVKLSHLADLFESATLEQDNRDLDTLSFLPSEPPPKPPTSHKDLEPHKYFTLTSKKSSNVAF</sequence>
<keyword evidence="2" id="KW-0472">Membrane</keyword>
<feature type="chain" id="PRO_5043472228" evidence="3">
    <location>
        <begin position="16"/>
        <end position="501"/>
    </location>
</feature>
<keyword evidence="5" id="KW-1185">Reference proteome</keyword>
<dbReference type="InterPro" id="IPR011029">
    <property type="entry name" value="DEATH-like_dom_sf"/>
</dbReference>
<evidence type="ECO:0000313" key="5">
    <source>
        <dbReference type="Proteomes" id="UP001497497"/>
    </source>
</evidence>
<dbReference type="Proteomes" id="UP001497497">
    <property type="component" value="Unassembled WGS sequence"/>
</dbReference>
<keyword evidence="2" id="KW-0812">Transmembrane</keyword>
<feature type="region of interest" description="Disordered" evidence="1">
    <location>
        <begin position="464"/>
        <end position="486"/>
    </location>
</feature>
<dbReference type="Gene3D" id="1.10.533.10">
    <property type="entry name" value="Death Domain, Fas"/>
    <property type="match status" value="1"/>
</dbReference>
<dbReference type="EMBL" id="CAXITT010000672">
    <property type="protein sequence ID" value="CAL1545065.1"/>
    <property type="molecule type" value="Genomic_DNA"/>
</dbReference>
<proteinExistence type="predicted"/>
<dbReference type="AlphaFoldDB" id="A0AAV2IFN7"/>
<feature type="signal peptide" evidence="3">
    <location>
        <begin position="1"/>
        <end position="15"/>
    </location>
</feature>
<evidence type="ECO:0000256" key="2">
    <source>
        <dbReference type="SAM" id="Phobius"/>
    </source>
</evidence>
<keyword evidence="2" id="KW-1133">Transmembrane helix</keyword>
<feature type="transmembrane region" description="Helical" evidence="2">
    <location>
        <begin position="251"/>
        <end position="273"/>
    </location>
</feature>
<protein>
    <submittedName>
        <fullName evidence="4">Uncharacterized protein</fullName>
    </submittedName>
</protein>
<evidence type="ECO:0000313" key="4">
    <source>
        <dbReference type="EMBL" id="CAL1545065.1"/>
    </source>
</evidence>
<evidence type="ECO:0000256" key="3">
    <source>
        <dbReference type="SAM" id="SignalP"/>
    </source>
</evidence>
<reference evidence="4 5" key="1">
    <citation type="submission" date="2024-04" db="EMBL/GenBank/DDBJ databases">
        <authorList>
            <consortium name="Genoscope - CEA"/>
            <person name="William W."/>
        </authorList>
    </citation>
    <scope>NUCLEOTIDE SEQUENCE [LARGE SCALE GENOMIC DNA]</scope>
</reference>
<keyword evidence="3" id="KW-0732">Signal</keyword>
<feature type="compositionally biased region" description="Basic and acidic residues" evidence="1">
    <location>
        <begin position="341"/>
        <end position="352"/>
    </location>
</feature>
<evidence type="ECO:0000256" key="1">
    <source>
        <dbReference type="SAM" id="MobiDB-lite"/>
    </source>
</evidence>
<gene>
    <name evidence="4" type="ORF">GSLYS_00018548001</name>
</gene>